<feature type="region of interest" description="Disordered" evidence="1">
    <location>
        <begin position="172"/>
        <end position="229"/>
    </location>
</feature>
<evidence type="ECO:0000256" key="1">
    <source>
        <dbReference type="SAM" id="MobiDB-lite"/>
    </source>
</evidence>
<comment type="caution">
    <text evidence="2">The sequence shown here is derived from an EMBL/GenBank/DDBJ whole genome shotgun (WGS) entry which is preliminary data.</text>
</comment>
<dbReference type="AlphaFoldDB" id="A0A5A7QUM9"/>
<feature type="compositionally biased region" description="Basic and acidic residues" evidence="1">
    <location>
        <begin position="172"/>
        <end position="190"/>
    </location>
</feature>
<protein>
    <submittedName>
        <fullName evidence="2">Tudor/PWWP/MBT superfamily protein</fullName>
    </submittedName>
</protein>
<organism evidence="2 3">
    <name type="scientific">Striga asiatica</name>
    <name type="common">Asiatic witchweed</name>
    <name type="synonym">Buchnera asiatica</name>
    <dbReference type="NCBI Taxonomy" id="4170"/>
    <lineage>
        <taxon>Eukaryota</taxon>
        <taxon>Viridiplantae</taxon>
        <taxon>Streptophyta</taxon>
        <taxon>Embryophyta</taxon>
        <taxon>Tracheophyta</taxon>
        <taxon>Spermatophyta</taxon>
        <taxon>Magnoliopsida</taxon>
        <taxon>eudicotyledons</taxon>
        <taxon>Gunneridae</taxon>
        <taxon>Pentapetalae</taxon>
        <taxon>asterids</taxon>
        <taxon>lamiids</taxon>
        <taxon>Lamiales</taxon>
        <taxon>Orobanchaceae</taxon>
        <taxon>Buchnereae</taxon>
        <taxon>Striga</taxon>
    </lineage>
</organism>
<accession>A0A5A7QUM9</accession>
<name>A0A5A7QUM9_STRAF</name>
<proteinExistence type="predicted"/>
<gene>
    <name evidence="2" type="ORF">STAS_24748</name>
</gene>
<feature type="region of interest" description="Disordered" evidence="1">
    <location>
        <begin position="33"/>
        <end position="63"/>
    </location>
</feature>
<evidence type="ECO:0000313" key="3">
    <source>
        <dbReference type="Proteomes" id="UP000325081"/>
    </source>
</evidence>
<keyword evidence="3" id="KW-1185">Reference proteome</keyword>
<dbReference type="Proteomes" id="UP000325081">
    <property type="component" value="Unassembled WGS sequence"/>
</dbReference>
<sequence>MYCGQPNDTMNFLCQVIEFYCEDSPALAVLSEDGDSGELRSHSQPQNIKSDDTEEEEQMNQSDLQRVNLARLPSTRSMHTNEANEFQTQTRRLEALIFPATTSCNRKRALSFSLNRTPSRRPPLSSVFPHPDLHRERSHRRSISEPAATFRLAKTVPEPFVFRPSQRLSGFRERALSSDVERPQRGEFRSPTEALRPATRPTSEEARPPATSGLDSRRAATVPEPRLMSSDFELLTTELCLAPSSDSGQDL</sequence>
<dbReference type="EMBL" id="BKCP01007959">
    <property type="protein sequence ID" value="GER47631.1"/>
    <property type="molecule type" value="Genomic_DNA"/>
</dbReference>
<reference evidence="3" key="1">
    <citation type="journal article" date="2019" name="Curr. Biol.">
        <title>Genome Sequence of Striga asiatica Provides Insight into the Evolution of Plant Parasitism.</title>
        <authorList>
            <person name="Yoshida S."/>
            <person name="Kim S."/>
            <person name="Wafula E.K."/>
            <person name="Tanskanen J."/>
            <person name="Kim Y.M."/>
            <person name="Honaas L."/>
            <person name="Yang Z."/>
            <person name="Spallek T."/>
            <person name="Conn C.E."/>
            <person name="Ichihashi Y."/>
            <person name="Cheong K."/>
            <person name="Cui S."/>
            <person name="Der J.P."/>
            <person name="Gundlach H."/>
            <person name="Jiao Y."/>
            <person name="Hori C."/>
            <person name="Ishida J.K."/>
            <person name="Kasahara H."/>
            <person name="Kiba T."/>
            <person name="Kim M.S."/>
            <person name="Koo N."/>
            <person name="Laohavisit A."/>
            <person name="Lee Y.H."/>
            <person name="Lumba S."/>
            <person name="McCourt P."/>
            <person name="Mortimer J.C."/>
            <person name="Mutuku J.M."/>
            <person name="Nomura T."/>
            <person name="Sasaki-Sekimoto Y."/>
            <person name="Seto Y."/>
            <person name="Wang Y."/>
            <person name="Wakatake T."/>
            <person name="Sakakibara H."/>
            <person name="Demura T."/>
            <person name="Yamaguchi S."/>
            <person name="Yoneyama K."/>
            <person name="Manabe R.I."/>
            <person name="Nelson D.C."/>
            <person name="Schulman A.H."/>
            <person name="Timko M.P."/>
            <person name="dePamphilis C.W."/>
            <person name="Choi D."/>
            <person name="Shirasu K."/>
        </authorList>
    </citation>
    <scope>NUCLEOTIDE SEQUENCE [LARGE SCALE GENOMIC DNA]</scope>
    <source>
        <strain evidence="3">cv. UVA1</strain>
    </source>
</reference>
<evidence type="ECO:0000313" key="2">
    <source>
        <dbReference type="EMBL" id="GER47631.1"/>
    </source>
</evidence>
<feature type="region of interest" description="Disordered" evidence="1">
    <location>
        <begin position="115"/>
        <end position="146"/>
    </location>
</feature>